<dbReference type="EMBL" id="CAJFCW020000001">
    <property type="protein sequence ID" value="CAG9078838.1"/>
    <property type="molecule type" value="Genomic_DNA"/>
</dbReference>
<evidence type="ECO:0000313" key="3">
    <source>
        <dbReference type="EMBL" id="CAD5205716.1"/>
    </source>
</evidence>
<feature type="transmembrane region" description="Helical" evidence="2">
    <location>
        <begin position="274"/>
        <end position="299"/>
    </location>
</feature>
<keyword evidence="4" id="KW-1185">Reference proteome</keyword>
<feature type="region of interest" description="Disordered" evidence="1">
    <location>
        <begin position="303"/>
        <end position="361"/>
    </location>
</feature>
<evidence type="ECO:0000256" key="2">
    <source>
        <dbReference type="SAM" id="Phobius"/>
    </source>
</evidence>
<keyword evidence="2" id="KW-1133">Transmembrane helix</keyword>
<comment type="caution">
    <text evidence="3">The sequence shown here is derived from an EMBL/GenBank/DDBJ whole genome shotgun (WGS) entry which is preliminary data.</text>
</comment>
<gene>
    <name evidence="3" type="ORF">BOKJ2_LOCUS400</name>
</gene>
<dbReference type="EMBL" id="CAJFDH010000001">
    <property type="protein sequence ID" value="CAD5205716.1"/>
    <property type="molecule type" value="Genomic_DNA"/>
</dbReference>
<protein>
    <submittedName>
        <fullName evidence="3">Uncharacterized protein</fullName>
    </submittedName>
</protein>
<dbReference type="AlphaFoldDB" id="A0A811JRA9"/>
<dbReference type="Proteomes" id="UP000614601">
    <property type="component" value="Unassembled WGS sequence"/>
</dbReference>
<evidence type="ECO:0000313" key="4">
    <source>
        <dbReference type="Proteomes" id="UP000614601"/>
    </source>
</evidence>
<keyword evidence="2" id="KW-0812">Transmembrane</keyword>
<feature type="compositionally biased region" description="Low complexity" evidence="1">
    <location>
        <begin position="337"/>
        <end position="354"/>
    </location>
</feature>
<keyword evidence="2" id="KW-0472">Membrane</keyword>
<reference evidence="3" key="1">
    <citation type="submission" date="2020-09" db="EMBL/GenBank/DDBJ databases">
        <authorList>
            <person name="Kikuchi T."/>
        </authorList>
    </citation>
    <scope>NUCLEOTIDE SEQUENCE</scope>
    <source>
        <strain evidence="3">SH1</strain>
    </source>
</reference>
<proteinExistence type="predicted"/>
<feature type="compositionally biased region" description="Low complexity" evidence="1">
    <location>
        <begin position="306"/>
        <end position="317"/>
    </location>
</feature>
<sequence length="378" mass="41005">MDFLKAYTAISTLSILAVDDNTELCVDFYAFKVENNNAVASKYVRCPGNSTVVTDFAKYKLHSTFNYTKHMIVPQSTDVGTVLHVGEYVQLSQTQVTFTLASNGRDPKFLGFVRKRSDDVQASSSPGYVFYQRCALMDAFCFPISAPDSIKSADFGSLKVCGLTFGHTSDGLIWEGQGQCLKLVDDGKLPIMKAESCPTVDKVMFSMTALKNRDPSTQGDLTDAQLDTTLALLYLKEKPLTTTTELEEETTTTEANATTQVVDIVTESDSSLPLWQIGLIIGFVLAVLLLVLAGVYCYCRKKGQNTPPGSGTPSDTPVAGTPNAEDKASKKERKTNSKSSSSKLSNSKSSNPTKSGKKSKKVFLIYLNESGPNKSAKS</sequence>
<organism evidence="3 4">
    <name type="scientific">Bursaphelenchus okinawaensis</name>
    <dbReference type="NCBI Taxonomy" id="465554"/>
    <lineage>
        <taxon>Eukaryota</taxon>
        <taxon>Metazoa</taxon>
        <taxon>Ecdysozoa</taxon>
        <taxon>Nematoda</taxon>
        <taxon>Chromadorea</taxon>
        <taxon>Rhabditida</taxon>
        <taxon>Tylenchina</taxon>
        <taxon>Tylenchomorpha</taxon>
        <taxon>Aphelenchoidea</taxon>
        <taxon>Aphelenchoididae</taxon>
        <taxon>Bursaphelenchus</taxon>
    </lineage>
</organism>
<evidence type="ECO:0000256" key="1">
    <source>
        <dbReference type="SAM" id="MobiDB-lite"/>
    </source>
</evidence>
<accession>A0A811JRA9</accession>
<name>A0A811JRA9_9BILA</name>
<dbReference type="Proteomes" id="UP000783686">
    <property type="component" value="Unassembled WGS sequence"/>
</dbReference>